<dbReference type="PROSITE" id="PS00078">
    <property type="entry name" value="COX2"/>
    <property type="match status" value="1"/>
</dbReference>
<comment type="cofactor">
    <cofactor evidence="15">
        <name>Cu cation</name>
        <dbReference type="ChEBI" id="CHEBI:23378"/>
    </cofactor>
    <text evidence="15">Binds a copper A center.</text>
</comment>
<dbReference type="AlphaFoldDB" id="A0A265N910"/>
<evidence type="ECO:0000259" key="18">
    <source>
        <dbReference type="PROSITE" id="PS50999"/>
    </source>
</evidence>
<dbReference type="EC" id="7.1.1.9" evidence="15"/>
<evidence type="ECO:0000256" key="8">
    <source>
        <dbReference type="ARBA" id="ARBA00022982"/>
    </source>
</evidence>
<reference evidence="19 20" key="1">
    <citation type="submission" date="2017-08" db="EMBL/GenBank/DDBJ databases">
        <title>Virgibacillus indicus sp. nov. and Virgibacillus profoundi sp. nov, two moderately halophilic bacteria isolated from marine sediment by using the Microfluidic Streak Plate.</title>
        <authorList>
            <person name="Xu B."/>
            <person name="Hu B."/>
            <person name="Wang J."/>
            <person name="Zhu Y."/>
            <person name="Huang L."/>
            <person name="Du W."/>
            <person name="Huang Y."/>
        </authorList>
    </citation>
    <scope>NUCLEOTIDE SEQUENCE [LARGE SCALE GENOMIC DNA]</scope>
    <source>
        <strain evidence="19 20">IO3-P2-C2</strain>
    </source>
</reference>
<accession>A0A265N910</accession>
<comment type="catalytic activity">
    <reaction evidence="13 15">
        <text>4 Fe(II)-[cytochrome c] + O2 + 8 H(+)(in) = 4 Fe(III)-[cytochrome c] + 2 H2O + 4 H(+)(out)</text>
        <dbReference type="Rhea" id="RHEA:11436"/>
        <dbReference type="Rhea" id="RHEA-COMP:10350"/>
        <dbReference type="Rhea" id="RHEA-COMP:14399"/>
        <dbReference type="ChEBI" id="CHEBI:15377"/>
        <dbReference type="ChEBI" id="CHEBI:15378"/>
        <dbReference type="ChEBI" id="CHEBI:15379"/>
        <dbReference type="ChEBI" id="CHEBI:29033"/>
        <dbReference type="ChEBI" id="CHEBI:29034"/>
        <dbReference type="EC" id="7.1.1.9"/>
    </reaction>
</comment>
<keyword evidence="5 14" id="KW-0812">Transmembrane</keyword>
<evidence type="ECO:0000256" key="9">
    <source>
        <dbReference type="ARBA" id="ARBA00022989"/>
    </source>
</evidence>
<evidence type="ECO:0000256" key="16">
    <source>
        <dbReference type="SAM" id="Phobius"/>
    </source>
</evidence>
<dbReference type="GO" id="GO:0042773">
    <property type="term" value="P:ATP synthesis coupled electron transport"/>
    <property type="evidence" value="ECO:0007669"/>
    <property type="project" value="TreeGrafter"/>
</dbReference>
<dbReference type="PROSITE" id="PS50857">
    <property type="entry name" value="COX2_CUA"/>
    <property type="match status" value="1"/>
</dbReference>
<comment type="caution">
    <text evidence="19">The sequence shown here is derived from an EMBL/GenBank/DDBJ whole genome shotgun (WGS) entry which is preliminary data.</text>
</comment>
<dbReference type="PANTHER" id="PTHR22888">
    <property type="entry name" value="CYTOCHROME C OXIDASE, SUBUNIT II"/>
    <property type="match status" value="1"/>
</dbReference>
<protein>
    <recommendedName>
        <fullName evidence="15">Cytochrome c oxidase subunit 2</fullName>
        <ecNumber evidence="15">7.1.1.9</ecNumber>
    </recommendedName>
</protein>
<dbReference type="PANTHER" id="PTHR22888:SF18">
    <property type="entry name" value="CYTOCHROME BO(3) UBIQUINOL OXIDASE SUBUNIT 2"/>
    <property type="match status" value="1"/>
</dbReference>
<keyword evidence="7" id="KW-1278">Translocase</keyword>
<evidence type="ECO:0000256" key="4">
    <source>
        <dbReference type="ARBA" id="ARBA00022660"/>
    </source>
</evidence>
<evidence type="ECO:0000256" key="15">
    <source>
        <dbReference type="RuleBase" id="RU004024"/>
    </source>
</evidence>
<feature type="domain" description="Cytochrome oxidase subunit II transmembrane region profile" evidence="18">
    <location>
        <begin position="13"/>
        <end position="111"/>
    </location>
</feature>
<feature type="transmembrane region" description="Helical" evidence="16">
    <location>
        <begin position="35"/>
        <end position="59"/>
    </location>
</feature>
<dbReference type="Pfam" id="PF02790">
    <property type="entry name" value="COX2_TM"/>
    <property type="match status" value="1"/>
</dbReference>
<comment type="function">
    <text evidence="12 15">Subunits I and II form the functional core of the enzyme complex. Electrons originating in cytochrome c are transferred via heme a and Cu(A) to the binuclear center formed by heme a3 and Cu(B).</text>
</comment>
<evidence type="ECO:0000313" key="20">
    <source>
        <dbReference type="Proteomes" id="UP000216498"/>
    </source>
</evidence>
<comment type="subcellular location">
    <subcellularLocation>
        <location evidence="14">Cell membrane</location>
        <topology evidence="14">Multi-pass membrane protein</topology>
    </subcellularLocation>
    <subcellularLocation>
        <location evidence="1">Membrane</location>
        <topology evidence="1">Multi-pass membrane protein</topology>
    </subcellularLocation>
</comment>
<evidence type="ECO:0000256" key="12">
    <source>
        <dbReference type="ARBA" id="ARBA00024688"/>
    </source>
</evidence>
<comment type="similarity">
    <text evidence="2 14">Belongs to the cytochrome c oxidase subunit 2 family.</text>
</comment>
<dbReference type="InterPro" id="IPR045187">
    <property type="entry name" value="CcO_II"/>
</dbReference>
<dbReference type="NCBIfam" id="TIGR02866">
    <property type="entry name" value="CoxB"/>
    <property type="match status" value="1"/>
</dbReference>
<keyword evidence="9 16" id="KW-1133">Transmembrane helix</keyword>
<dbReference type="Pfam" id="PF00116">
    <property type="entry name" value="COX2"/>
    <property type="match status" value="1"/>
</dbReference>
<dbReference type="PROSITE" id="PS50999">
    <property type="entry name" value="COX2_TM"/>
    <property type="match status" value="1"/>
</dbReference>
<keyword evidence="6 15" id="KW-0479">Metal-binding</keyword>
<dbReference type="InterPro" id="IPR008972">
    <property type="entry name" value="Cupredoxin"/>
</dbReference>
<evidence type="ECO:0000256" key="7">
    <source>
        <dbReference type="ARBA" id="ARBA00022967"/>
    </source>
</evidence>
<dbReference type="InterPro" id="IPR011759">
    <property type="entry name" value="Cyt_c_oxidase_su2_TM_dom"/>
</dbReference>
<dbReference type="GO" id="GO:0016491">
    <property type="term" value="F:oxidoreductase activity"/>
    <property type="evidence" value="ECO:0007669"/>
    <property type="project" value="InterPro"/>
</dbReference>
<dbReference type="GO" id="GO:0004129">
    <property type="term" value="F:cytochrome-c oxidase activity"/>
    <property type="evidence" value="ECO:0007669"/>
    <property type="project" value="UniProtKB-EC"/>
</dbReference>
<keyword evidence="4 14" id="KW-0679">Respiratory chain</keyword>
<gene>
    <name evidence="19" type="primary">coxB</name>
    <name evidence="19" type="ORF">CIL03_12670</name>
</gene>
<feature type="domain" description="Cytochrome oxidase subunit II copper A binding" evidence="17">
    <location>
        <begin position="118"/>
        <end position="229"/>
    </location>
</feature>
<keyword evidence="8 14" id="KW-0249">Electron transport</keyword>
<evidence type="ECO:0000256" key="2">
    <source>
        <dbReference type="ARBA" id="ARBA00007866"/>
    </source>
</evidence>
<dbReference type="Gene3D" id="1.10.287.90">
    <property type="match status" value="1"/>
</dbReference>
<evidence type="ECO:0000256" key="10">
    <source>
        <dbReference type="ARBA" id="ARBA00023008"/>
    </source>
</evidence>
<evidence type="ECO:0000256" key="5">
    <source>
        <dbReference type="ARBA" id="ARBA00022692"/>
    </source>
</evidence>
<sequence length="230" mass="26055">MKRAVLIIPFLFLLSGCNIAVLEPKSDTAGDQAFLIIFSFWLMMIVVGTVFILFIRFVFKYRYTDKKKNFMPKDVKGNKKLEATWIILPVLLLIVLAVPTIAITYEQSPVTGGDSDEKDGTHVYVTAEQFAWNFEHESGKEERNNLVIPEGESIILHLTSKDVIHSFWVPHLGGKVDVLPGEELVYEIRNPEKGTYKGKCAEYCGLQHAKMTFEANVISAAEYETYVNEN</sequence>
<dbReference type="GO" id="GO:0005886">
    <property type="term" value="C:plasma membrane"/>
    <property type="evidence" value="ECO:0007669"/>
    <property type="project" value="UniProtKB-SubCell"/>
</dbReference>
<keyword evidence="20" id="KW-1185">Reference proteome</keyword>
<keyword evidence="3 14" id="KW-0813">Transport</keyword>
<evidence type="ECO:0000259" key="17">
    <source>
        <dbReference type="PROSITE" id="PS50857"/>
    </source>
</evidence>
<evidence type="ECO:0000256" key="14">
    <source>
        <dbReference type="RuleBase" id="RU000456"/>
    </source>
</evidence>
<dbReference type="PRINTS" id="PR01166">
    <property type="entry name" value="CYCOXIDASEII"/>
</dbReference>
<dbReference type="Proteomes" id="UP000216498">
    <property type="component" value="Unassembled WGS sequence"/>
</dbReference>
<feature type="transmembrane region" description="Helical" evidence="16">
    <location>
        <begin position="83"/>
        <end position="105"/>
    </location>
</feature>
<dbReference type="InterPro" id="IPR002429">
    <property type="entry name" value="CcO_II-like_C"/>
</dbReference>
<dbReference type="GO" id="GO:0005507">
    <property type="term" value="F:copper ion binding"/>
    <property type="evidence" value="ECO:0007669"/>
    <property type="project" value="InterPro"/>
</dbReference>
<evidence type="ECO:0000313" key="19">
    <source>
        <dbReference type="EMBL" id="OZU88492.1"/>
    </source>
</evidence>
<dbReference type="SUPFAM" id="SSF49503">
    <property type="entry name" value="Cupredoxins"/>
    <property type="match status" value="1"/>
</dbReference>
<keyword evidence="10 15" id="KW-0186">Copper</keyword>
<dbReference type="InterPro" id="IPR001505">
    <property type="entry name" value="Copper_CuA"/>
</dbReference>
<dbReference type="EMBL" id="NPMS01000005">
    <property type="protein sequence ID" value="OZU88492.1"/>
    <property type="molecule type" value="Genomic_DNA"/>
</dbReference>
<proteinExistence type="inferred from homology"/>
<dbReference type="OrthoDB" id="9781261at2"/>
<dbReference type="Gene3D" id="2.60.40.420">
    <property type="entry name" value="Cupredoxins - blue copper proteins"/>
    <property type="match status" value="1"/>
</dbReference>
<dbReference type="PROSITE" id="PS51257">
    <property type="entry name" value="PROKAR_LIPOPROTEIN"/>
    <property type="match status" value="1"/>
</dbReference>
<name>A0A265N910_9BACI</name>
<organism evidence="19 20">
    <name type="scientific">Virgibacillus indicus</name>
    <dbReference type="NCBI Taxonomy" id="2024554"/>
    <lineage>
        <taxon>Bacteria</taxon>
        <taxon>Bacillati</taxon>
        <taxon>Bacillota</taxon>
        <taxon>Bacilli</taxon>
        <taxon>Bacillales</taxon>
        <taxon>Bacillaceae</taxon>
        <taxon>Virgibacillus</taxon>
    </lineage>
</organism>
<evidence type="ECO:0000256" key="3">
    <source>
        <dbReference type="ARBA" id="ARBA00022448"/>
    </source>
</evidence>
<dbReference type="RefSeq" id="WP_094886231.1">
    <property type="nucleotide sequence ID" value="NZ_NPMS01000005.1"/>
</dbReference>
<evidence type="ECO:0000256" key="13">
    <source>
        <dbReference type="ARBA" id="ARBA00047816"/>
    </source>
</evidence>
<dbReference type="InterPro" id="IPR014222">
    <property type="entry name" value="Cyt_c_oxidase_su2"/>
</dbReference>
<evidence type="ECO:0000256" key="1">
    <source>
        <dbReference type="ARBA" id="ARBA00004141"/>
    </source>
</evidence>
<dbReference type="SUPFAM" id="SSF81464">
    <property type="entry name" value="Cytochrome c oxidase subunit II-like, transmembrane region"/>
    <property type="match status" value="1"/>
</dbReference>
<evidence type="ECO:0000256" key="6">
    <source>
        <dbReference type="ARBA" id="ARBA00022723"/>
    </source>
</evidence>
<evidence type="ECO:0000256" key="11">
    <source>
        <dbReference type="ARBA" id="ARBA00023136"/>
    </source>
</evidence>
<dbReference type="InterPro" id="IPR036257">
    <property type="entry name" value="Cyt_c_oxidase_su2_TM_sf"/>
</dbReference>
<keyword evidence="11 16" id="KW-0472">Membrane</keyword>